<dbReference type="AlphaFoldDB" id="A0A4Q1BKT1"/>
<name>A0A4Q1BKT1_TREME</name>
<evidence type="ECO:0000313" key="2">
    <source>
        <dbReference type="EMBL" id="RXK38212.1"/>
    </source>
</evidence>
<feature type="compositionally biased region" description="Polar residues" evidence="1">
    <location>
        <begin position="130"/>
        <end position="145"/>
    </location>
</feature>
<sequence length="271" mass="30306">MTQIDASLLQPLFLFPPTSPMIQSFLSSINAQTPKIDIYPEEMYHTYPTICFSLYYKSSQFPISSSDSPQTSVNILNSQDKSPSDRHYLLDRIDITSLSSHPRKKLGSPPEIILRFPDTSLPLPPSPSLNPQTGYHTRSSSSQIINDHKITSDNVDGTTSSSRFTENKNETSKVPLGTTRPSQLVIDKTTTGRNFVSSLGEPTKKGGGTTWLPIYLEWDRVRLLNPSGETVEVGIMVELNDPRGKDERSGDIWDRAGDWVWESFKVFNAHA</sequence>
<evidence type="ECO:0000256" key="1">
    <source>
        <dbReference type="SAM" id="MobiDB-lite"/>
    </source>
</evidence>
<feature type="compositionally biased region" description="Polar residues" evidence="1">
    <location>
        <begin position="152"/>
        <end position="164"/>
    </location>
</feature>
<organism evidence="2 3">
    <name type="scientific">Tremella mesenterica</name>
    <name type="common">Jelly fungus</name>
    <dbReference type="NCBI Taxonomy" id="5217"/>
    <lineage>
        <taxon>Eukaryota</taxon>
        <taxon>Fungi</taxon>
        <taxon>Dikarya</taxon>
        <taxon>Basidiomycota</taxon>
        <taxon>Agaricomycotina</taxon>
        <taxon>Tremellomycetes</taxon>
        <taxon>Tremellales</taxon>
        <taxon>Tremellaceae</taxon>
        <taxon>Tremella</taxon>
    </lineage>
</organism>
<feature type="region of interest" description="Disordered" evidence="1">
    <location>
        <begin position="65"/>
        <end position="84"/>
    </location>
</feature>
<feature type="compositionally biased region" description="Polar residues" evidence="1">
    <location>
        <begin position="71"/>
        <end position="81"/>
    </location>
</feature>
<feature type="region of interest" description="Disordered" evidence="1">
    <location>
        <begin position="123"/>
        <end position="177"/>
    </location>
</feature>
<reference evidence="2 3" key="1">
    <citation type="submission" date="2016-06" db="EMBL/GenBank/DDBJ databases">
        <title>Evolution of pathogenesis and genome organization in the Tremellales.</title>
        <authorList>
            <person name="Cuomo C."/>
            <person name="Litvintseva A."/>
            <person name="Heitman J."/>
            <person name="Chen Y."/>
            <person name="Sun S."/>
            <person name="Springer D."/>
            <person name="Dromer F."/>
            <person name="Young S."/>
            <person name="Zeng Q."/>
            <person name="Chapman S."/>
            <person name="Gujja S."/>
            <person name="Saif S."/>
            <person name="Birren B."/>
        </authorList>
    </citation>
    <scope>NUCLEOTIDE SEQUENCE [LARGE SCALE GENOMIC DNA]</scope>
    <source>
        <strain evidence="2 3">ATCC 28783</strain>
    </source>
</reference>
<dbReference type="InParanoid" id="A0A4Q1BKT1"/>
<keyword evidence="3" id="KW-1185">Reference proteome</keyword>
<evidence type="ECO:0000313" key="3">
    <source>
        <dbReference type="Proteomes" id="UP000289152"/>
    </source>
</evidence>
<dbReference type="EMBL" id="SDIL01000051">
    <property type="protein sequence ID" value="RXK38212.1"/>
    <property type="molecule type" value="Genomic_DNA"/>
</dbReference>
<dbReference type="Proteomes" id="UP000289152">
    <property type="component" value="Unassembled WGS sequence"/>
</dbReference>
<dbReference type="OrthoDB" id="2224399at2759"/>
<comment type="caution">
    <text evidence="2">The sequence shown here is derived from an EMBL/GenBank/DDBJ whole genome shotgun (WGS) entry which is preliminary data.</text>
</comment>
<gene>
    <name evidence="2" type="ORF">M231_04496</name>
</gene>
<protein>
    <submittedName>
        <fullName evidence="2">Uncharacterized protein</fullName>
    </submittedName>
</protein>
<proteinExistence type="predicted"/>
<accession>A0A4Q1BKT1</accession>